<protein>
    <submittedName>
        <fullName evidence="1">Uncharacterized protein</fullName>
    </submittedName>
</protein>
<proteinExistence type="predicted"/>
<reference evidence="1 2" key="1">
    <citation type="submission" date="2014-06" db="EMBL/GenBank/DDBJ databases">
        <title>Whole Genome Sequences of Three Symbiotic Endozoicomonas Bacteria.</title>
        <authorList>
            <person name="Neave M.J."/>
            <person name="Apprill A."/>
            <person name="Voolstra C.R."/>
        </authorList>
    </citation>
    <scope>NUCLEOTIDE SEQUENCE [LARGE SCALE GENOMIC DNA]</scope>
    <source>
        <strain evidence="1 2">DSM 25634</strain>
    </source>
</reference>
<name>A0A081NGY8_9GAMM</name>
<dbReference type="AlphaFoldDB" id="A0A081NGY8"/>
<dbReference type="Proteomes" id="UP000028073">
    <property type="component" value="Unassembled WGS sequence"/>
</dbReference>
<dbReference type="EMBL" id="JOKH01000002">
    <property type="protein sequence ID" value="KEQ17711.1"/>
    <property type="molecule type" value="Genomic_DNA"/>
</dbReference>
<accession>A0A081NGY8</accession>
<evidence type="ECO:0000313" key="2">
    <source>
        <dbReference type="Proteomes" id="UP000028073"/>
    </source>
</evidence>
<evidence type="ECO:0000313" key="1">
    <source>
        <dbReference type="EMBL" id="KEQ17711.1"/>
    </source>
</evidence>
<dbReference type="STRING" id="1137799.GZ78_08450"/>
<gene>
    <name evidence="1" type="ORF">GZ78_08450</name>
</gene>
<keyword evidence="2" id="KW-1185">Reference proteome</keyword>
<comment type="caution">
    <text evidence="1">The sequence shown here is derived from an EMBL/GenBank/DDBJ whole genome shotgun (WGS) entry which is preliminary data.</text>
</comment>
<organism evidence="1 2">
    <name type="scientific">Endozoicomonas numazuensis</name>
    <dbReference type="NCBI Taxonomy" id="1137799"/>
    <lineage>
        <taxon>Bacteria</taxon>
        <taxon>Pseudomonadati</taxon>
        <taxon>Pseudomonadota</taxon>
        <taxon>Gammaproteobacteria</taxon>
        <taxon>Oceanospirillales</taxon>
        <taxon>Endozoicomonadaceae</taxon>
        <taxon>Endozoicomonas</taxon>
    </lineage>
</organism>
<sequence>MISHHPAASRCCCYPTYISLNNLASINLLRMRFMDLKPQAGNSCSMHAPTGNISQLIASEKLT</sequence>